<dbReference type="InterPro" id="IPR000121">
    <property type="entry name" value="PEP_util_C"/>
</dbReference>
<evidence type="ECO:0000313" key="19">
    <source>
        <dbReference type="Proteomes" id="UP000031532"/>
    </source>
</evidence>
<sequence>MNTLYLLEQISAAERLQIGEKAFHLGRIAINGYPVVPSCVVPAQTLWKFLTQLNSSDPLIADLPESSLRINVDDSHQLQKVAQRLQQEILAAPLPEEYWRSLLEATQSWQASALIFRPSLILKTAAIQNLNFSGLLEAQICCPEPEAIALALKQTWSQLFRARSLLYWQRHGIEWRDIHLAVLVQPLQNAIASGILTCNPSEIEISATWGLGIAIARGEVSPDLHFVSTATNQVRSRQLGNKILAYGVGNIPFIPDLTLCTTSLLPSSVTPCLQTYLLSEAQQQQYSLSDEFLQQLIQLTQQLKTDLGATFYLEWTLAQTAIDAEPQLYLTHANTYRVRGIEASSQQLKENSELRSRSIASLSIPNPEFMPGIAAARGEVIAPAYAIAKSEPRPVTIPAGSILVAPAIAPDWLPLLQQAAGIVTEQGGLTSHSAILARELGIPAVVSVARATALIQTGELLELNGDRGEVWRRGDKGDKGDKGEVKSQNSKFKISRLPTPDSQLPTIATQLMLNLSQPSVIAQVKDLPADGVGLLRSELMMLNVLEGQHPRVWLQQGRQAELLDLWHSQIRQFVNAFAPRPVFYRSLDWRSPEFQSLNLDGLDASAGNSRNSILGQRGTLSYLKDPQVFDLELAALAAVQQSGQTNLHLMLPFVRSVEEFSFCRQRVEQAGLTHVPQFQLWIVAEVPSVLFLLPQYVKAGVQGVSIGTNDLTQLLLGVDRDRGELAANLNERHPAVLQAIAQIIQMAQQANIPCSICGQAPVLYPEIIDSLIQSGITSISVEPNAVEQTYRAIARAEQRLLLAAARKII</sequence>
<dbReference type="Pfam" id="PF01326">
    <property type="entry name" value="PPDK_N"/>
    <property type="match status" value="1"/>
</dbReference>
<evidence type="ECO:0000256" key="4">
    <source>
        <dbReference type="ARBA" id="ARBA00007837"/>
    </source>
</evidence>
<comment type="catalytic activity">
    <reaction evidence="14">
        <text>pyruvate + ATP + H2O = phosphoenolpyruvate + AMP + phosphate + 2 H(+)</text>
        <dbReference type="Rhea" id="RHEA:11364"/>
        <dbReference type="ChEBI" id="CHEBI:15361"/>
        <dbReference type="ChEBI" id="CHEBI:15377"/>
        <dbReference type="ChEBI" id="CHEBI:15378"/>
        <dbReference type="ChEBI" id="CHEBI:30616"/>
        <dbReference type="ChEBI" id="CHEBI:43474"/>
        <dbReference type="ChEBI" id="CHEBI:58702"/>
        <dbReference type="ChEBI" id="CHEBI:456215"/>
        <dbReference type="EC" id="2.7.9.2"/>
    </reaction>
</comment>
<evidence type="ECO:0000259" key="16">
    <source>
        <dbReference type="Pfam" id="PF01326"/>
    </source>
</evidence>
<gene>
    <name evidence="18" type="ORF">QH73_0010190</name>
</gene>
<evidence type="ECO:0000259" key="17">
    <source>
        <dbReference type="Pfam" id="PF02896"/>
    </source>
</evidence>
<dbReference type="InterPro" id="IPR002192">
    <property type="entry name" value="PPDK_AMP/ATP-bd"/>
</dbReference>
<evidence type="ECO:0000256" key="10">
    <source>
        <dbReference type="ARBA" id="ARBA00022777"/>
    </source>
</evidence>
<dbReference type="PANTHER" id="PTHR43030">
    <property type="entry name" value="PHOSPHOENOLPYRUVATE SYNTHASE"/>
    <property type="match status" value="1"/>
</dbReference>
<dbReference type="SUPFAM" id="SSF51621">
    <property type="entry name" value="Phosphoenolpyruvate/pyruvate domain"/>
    <property type="match status" value="1"/>
</dbReference>
<keyword evidence="11" id="KW-0067">ATP-binding</keyword>
<dbReference type="InterPro" id="IPR023151">
    <property type="entry name" value="PEP_util_CS"/>
</dbReference>
<dbReference type="InterPro" id="IPR015813">
    <property type="entry name" value="Pyrv/PenolPyrv_kinase-like_dom"/>
</dbReference>
<comment type="similarity">
    <text evidence="4">Belongs to the PEP-utilizing enzyme family.</text>
</comment>
<feature type="domain" description="Pyruvate phosphate dikinase AMP/ATP-binding" evidence="16">
    <location>
        <begin position="17"/>
        <end position="242"/>
    </location>
</feature>
<keyword evidence="8" id="KW-0479">Metal-binding</keyword>
<dbReference type="InterPro" id="IPR008279">
    <property type="entry name" value="PEP-util_enz_mobile_dom"/>
</dbReference>
<comment type="pathway">
    <text evidence="3">Carbohydrate biosynthesis; gluconeogenesis.</text>
</comment>
<keyword evidence="12" id="KW-0460">Magnesium</keyword>
<dbReference type="GO" id="GO:0046872">
    <property type="term" value="F:metal ion binding"/>
    <property type="evidence" value="ECO:0007669"/>
    <property type="project" value="UniProtKB-KW"/>
</dbReference>
<evidence type="ECO:0000256" key="5">
    <source>
        <dbReference type="ARBA" id="ARBA00011996"/>
    </source>
</evidence>
<dbReference type="OrthoDB" id="9765468at2"/>
<dbReference type="Gene3D" id="3.30.1490.20">
    <property type="entry name" value="ATP-grasp fold, A domain"/>
    <property type="match status" value="1"/>
</dbReference>
<dbReference type="SUPFAM" id="SSF52009">
    <property type="entry name" value="Phosphohistidine domain"/>
    <property type="match status" value="1"/>
</dbReference>
<keyword evidence="7" id="KW-0808">Transferase</keyword>
<dbReference type="Gene3D" id="3.50.30.10">
    <property type="entry name" value="Phosphohistidine domain"/>
    <property type="match status" value="1"/>
</dbReference>
<dbReference type="GO" id="GO:0008986">
    <property type="term" value="F:pyruvate, water dikinase activity"/>
    <property type="evidence" value="ECO:0007669"/>
    <property type="project" value="UniProtKB-EC"/>
</dbReference>
<dbReference type="Gene3D" id="3.30.470.20">
    <property type="entry name" value="ATP-grasp fold, B domain"/>
    <property type="match status" value="1"/>
</dbReference>
<comment type="caution">
    <text evidence="18">The sequence shown here is derived from an EMBL/GenBank/DDBJ whole genome shotgun (WGS) entry which is preliminary data.</text>
</comment>
<dbReference type="InterPro" id="IPR040442">
    <property type="entry name" value="Pyrv_kinase-like_dom_sf"/>
</dbReference>
<feature type="domain" description="PEP-utilising enzyme C-terminal" evidence="17">
    <location>
        <begin position="506"/>
        <end position="796"/>
    </location>
</feature>
<accession>A0A9X5I3Z2</accession>
<organism evidence="18 19">
    <name type="scientific">Scytonema millei VB511283</name>
    <dbReference type="NCBI Taxonomy" id="1245923"/>
    <lineage>
        <taxon>Bacteria</taxon>
        <taxon>Bacillati</taxon>
        <taxon>Cyanobacteriota</taxon>
        <taxon>Cyanophyceae</taxon>
        <taxon>Nostocales</taxon>
        <taxon>Scytonemataceae</taxon>
        <taxon>Scytonema</taxon>
    </lineage>
</organism>
<dbReference type="PANTHER" id="PTHR43030:SF1">
    <property type="entry name" value="PHOSPHOENOLPYRUVATE SYNTHASE"/>
    <property type="match status" value="1"/>
</dbReference>
<feature type="domain" description="PEP-utilising enzyme mobile" evidence="15">
    <location>
        <begin position="397"/>
        <end position="468"/>
    </location>
</feature>
<evidence type="ECO:0000256" key="7">
    <source>
        <dbReference type="ARBA" id="ARBA00022679"/>
    </source>
</evidence>
<evidence type="ECO:0000256" key="1">
    <source>
        <dbReference type="ARBA" id="ARBA00001946"/>
    </source>
</evidence>
<evidence type="ECO:0000256" key="9">
    <source>
        <dbReference type="ARBA" id="ARBA00022741"/>
    </source>
</evidence>
<evidence type="ECO:0000313" key="18">
    <source>
        <dbReference type="EMBL" id="NHC35023.1"/>
    </source>
</evidence>
<protein>
    <recommendedName>
        <fullName evidence="6">Phosphoenolpyruvate synthase</fullName>
        <ecNumber evidence="5">2.7.9.2</ecNumber>
    </recommendedName>
    <alternativeName>
        <fullName evidence="13">Pyruvate, water dikinase</fullName>
    </alternativeName>
</protein>
<comment type="function">
    <text evidence="2">Catalyzes the phosphorylation of pyruvate to phosphoenolpyruvate.</text>
</comment>
<evidence type="ECO:0000256" key="11">
    <source>
        <dbReference type="ARBA" id="ARBA00022840"/>
    </source>
</evidence>
<dbReference type="AlphaFoldDB" id="A0A9X5I3Z2"/>
<dbReference type="InterPro" id="IPR018274">
    <property type="entry name" value="PEP_util_AS"/>
</dbReference>
<dbReference type="InterPro" id="IPR013815">
    <property type="entry name" value="ATP_grasp_subdomain_1"/>
</dbReference>
<evidence type="ECO:0000256" key="12">
    <source>
        <dbReference type="ARBA" id="ARBA00022842"/>
    </source>
</evidence>
<proteinExistence type="inferred from homology"/>
<evidence type="ECO:0000259" key="15">
    <source>
        <dbReference type="Pfam" id="PF00391"/>
    </source>
</evidence>
<dbReference type="InterPro" id="IPR036637">
    <property type="entry name" value="Phosphohistidine_dom_sf"/>
</dbReference>
<evidence type="ECO:0000256" key="13">
    <source>
        <dbReference type="ARBA" id="ARBA00033470"/>
    </source>
</evidence>
<dbReference type="Gene3D" id="3.20.20.60">
    <property type="entry name" value="Phosphoenolpyruvate-binding domains"/>
    <property type="match status" value="1"/>
</dbReference>
<keyword evidence="19" id="KW-1185">Reference proteome</keyword>
<dbReference type="Pfam" id="PF00391">
    <property type="entry name" value="PEP-utilizers"/>
    <property type="match status" value="1"/>
</dbReference>
<dbReference type="EC" id="2.7.9.2" evidence="5"/>
<dbReference type="InterPro" id="IPR006319">
    <property type="entry name" value="PEP_synth"/>
</dbReference>
<keyword evidence="9" id="KW-0547">Nucleotide-binding</keyword>
<evidence type="ECO:0000256" key="14">
    <source>
        <dbReference type="ARBA" id="ARBA00047700"/>
    </source>
</evidence>
<name>A0A9X5I3Z2_9CYAN</name>
<evidence type="ECO:0000256" key="3">
    <source>
        <dbReference type="ARBA" id="ARBA00004742"/>
    </source>
</evidence>
<evidence type="ECO:0000256" key="2">
    <source>
        <dbReference type="ARBA" id="ARBA00002988"/>
    </source>
</evidence>
<evidence type="ECO:0000256" key="8">
    <source>
        <dbReference type="ARBA" id="ARBA00022723"/>
    </source>
</evidence>
<evidence type="ECO:0000256" key="6">
    <source>
        <dbReference type="ARBA" id="ARBA00021623"/>
    </source>
</evidence>
<dbReference type="SUPFAM" id="SSF56059">
    <property type="entry name" value="Glutathione synthetase ATP-binding domain-like"/>
    <property type="match status" value="1"/>
</dbReference>
<dbReference type="RefSeq" id="WP_039716520.1">
    <property type="nucleotide sequence ID" value="NZ_JTJC03000002.1"/>
</dbReference>
<dbReference type="PROSITE" id="PS00742">
    <property type="entry name" value="PEP_ENZYMES_2"/>
    <property type="match status" value="1"/>
</dbReference>
<keyword evidence="10" id="KW-0418">Kinase</keyword>
<dbReference type="Pfam" id="PF02896">
    <property type="entry name" value="PEP-utilizers_C"/>
    <property type="match status" value="1"/>
</dbReference>
<dbReference type="PROSITE" id="PS00370">
    <property type="entry name" value="PEP_ENZYMES_PHOS_SITE"/>
    <property type="match status" value="1"/>
</dbReference>
<dbReference type="Proteomes" id="UP000031532">
    <property type="component" value="Unassembled WGS sequence"/>
</dbReference>
<reference evidence="18 19" key="1">
    <citation type="journal article" date="2015" name="Genome Announc.">
        <title>Draft Genome Sequence of the Terrestrial Cyanobacterium Scytonema millei VB511283, Isolated from Eastern India.</title>
        <authorList>
            <person name="Sen D."/>
            <person name="Chandrababunaidu M.M."/>
            <person name="Singh D."/>
            <person name="Sanghi N."/>
            <person name="Ghorai A."/>
            <person name="Mishra G.P."/>
            <person name="Madduluri M."/>
            <person name="Adhikary S.P."/>
            <person name="Tripathy S."/>
        </authorList>
    </citation>
    <scope>NUCLEOTIDE SEQUENCE [LARGE SCALE GENOMIC DNA]</scope>
    <source>
        <strain evidence="18 19">VB511283</strain>
    </source>
</reference>
<dbReference type="GO" id="GO:0005524">
    <property type="term" value="F:ATP binding"/>
    <property type="evidence" value="ECO:0007669"/>
    <property type="project" value="UniProtKB-KW"/>
</dbReference>
<dbReference type="EMBL" id="JTJC03000002">
    <property type="protein sequence ID" value="NHC35023.1"/>
    <property type="molecule type" value="Genomic_DNA"/>
</dbReference>
<comment type="cofactor">
    <cofactor evidence="1">
        <name>Mg(2+)</name>
        <dbReference type="ChEBI" id="CHEBI:18420"/>
    </cofactor>
</comment>